<evidence type="ECO:0000313" key="4">
    <source>
        <dbReference type="EMBL" id="QBJ02918.1"/>
    </source>
</evidence>
<dbReference type="Pfam" id="PF01541">
    <property type="entry name" value="GIY-YIG"/>
    <property type="match status" value="1"/>
</dbReference>
<keyword evidence="2" id="KW-0460">Magnesium</keyword>
<dbReference type="InterPro" id="IPR000305">
    <property type="entry name" value="GIY-YIG_endonuc"/>
</dbReference>
<name>A0A481W5A8_9CAUD</name>
<dbReference type="Gene3D" id="3.40.1440.10">
    <property type="entry name" value="GIY-YIG endonuclease"/>
    <property type="match status" value="1"/>
</dbReference>
<evidence type="ECO:0000259" key="3">
    <source>
        <dbReference type="PROSITE" id="PS50164"/>
    </source>
</evidence>
<keyword evidence="4" id="KW-0378">Hydrolase</keyword>
<dbReference type="SUPFAM" id="SSF82771">
    <property type="entry name" value="GIY-YIG endonuclease"/>
    <property type="match status" value="1"/>
</dbReference>
<proteinExistence type="predicted"/>
<evidence type="ECO:0000256" key="1">
    <source>
        <dbReference type="ARBA" id="ARBA00001946"/>
    </source>
</evidence>
<keyword evidence="4" id="KW-0255">Endonuclease</keyword>
<sequence length="185" mass="21243">MICVYTLYLPFTGVYYIGYTDNFNRRRRQHINTLRRGVHDNSFLQYAFNVDNQVIVIPEPVETIEKAIALEKQKILDHKDNPLLANIIYAKARSAEWCEAMSQSRIGTKASQETKDKMSATRTGVKQSAEWVENRAKHRRLSVTIAGTVYKSVTDAVKALGIPCNTLLRRVRNPNLKFKDYVFTS</sequence>
<evidence type="ECO:0000313" key="5">
    <source>
        <dbReference type="Proteomes" id="UP000294134"/>
    </source>
</evidence>
<accession>A0A481W5A8</accession>
<dbReference type="PROSITE" id="PS50164">
    <property type="entry name" value="GIY_YIG"/>
    <property type="match status" value="1"/>
</dbReference>
<dbReference type="InterPro" id="IPR035901">
    <property type="entry name" value="GIY-YIG_endonuc_sf"/>
</dbReference>
<keyword evidence="5" id="KW-1185">Reference proteome</keyword>
<dbReference type="SUPFAM" id="SSF64496">
    <property type="entry name" value="DNA-binding domain of intron-encoded endonucleases"/>
    <property type="match status" value="1"/>
</dbReference>
<comment type="cofactor">
    <cofactor evidence="1">
        <name>Mg(2+)</name>
        <dbReference type="ChEBI" id="CHEBI:18420"/>
    </cofactor>
</comment>
<dbReference type="Proteomes" id="UP000294134">
    <property type="component" value="Segment"/>
</dbReference>
<reference evidence="4 5" key="1">
    <citation type="submission" date="2019-02" db="EMBL/GenBank/DDBJ databases">
        <authorList>
            <person name="Frampton R.A."/>
            <person name="Wojtus J.K."/>
            <person name="Fineran P.C."/>
            <person name="Hendrickson H.L."/>
        </authorList>
    </citation>
    <scope>NUCLEOTIDE SEQUENCE [LARGE SCALE GENOMIC DNA]</scope>
</reference>
<dbReference type="GO" id="GO:0004519">
    <property type="term" value="F:endonuclease activity"/>
    <property type="evidence" value="ECO:0007669"/>
    <property type="project" value="UniProtKB-KW"/>
</dbReference>
<feature type="domain" description="GIY-YIG" evidence="3">
    <location>
        <begin position="1"/>
        <end position="86"/>
    </location>
</feature>
<organism evidence="4 5">
    <name type="scientific">Pseudomonas phage Psa21</name>
    <dbReference type="NCBI Taxonomy" id="2530023"/>
    <lineage>
        <taxon>Viruses</taxon>
        <taxon>Duplodnaviria</taxon>
        <taxon>Heunggongvirae</taxon>
        <taxon>Uroviricota</taxon>
        <taxon>Caudoviricetes</taxon>
        <taxon>Chimalliviridae</taxon>
        <taxon>Tepukevirus</taxon>
        <taxon>Tepukevirus Psa21</taxon>
    </lineage>
</organism>
<evidence type="ECO:0000256" key="2">
    <source>
        <dbReference type="ARBA" id="ARBA00022842"/>
    </source>
</evidence>
<dbReference type="EMBL" id="MK552327">
    <property type="protein sequence ID" value="QBJ02918.1"/>
    <property type="molecule type" value="Genomic_DNA"/>
</dbReference>
<gene>
    <name evidence="4" type="ORF">PSA21_392</name>
</gene>
<keyword evidence="4" id="KW-0540">Nuclease</keyword>
<protein>
    <submittedName>
        <fullName evidence="4">Endonuclease</fullName>
    </submittedName>
</protein>